<evidence type="ECO:0000313" key="1">
    <source>
        <dbReference type="EMBL" id="OHA45922.1"/>
    </source>
</evidence>
<dbReference type="AlphaFoldDB" id="A0A1G2PE86"/>
<sequence>MEGLSEHFNEANIERPKWRYTYSSGDKSAGRPVVFECKASDDLEADELYQKFKEEKGLKLSESDIRRSAVRI</sequence>
<dbReference type="Proteomes" id="UP000176965">
    <property type="component" value="Unassembled WGS sequence"/>
</dbReference>
<evidence type="ECO:0000313" key="2">
    <source>
        <dbReference type="Proteomes" id="UP000176965"/>
    </source>
</evidence>
<dbReference type="EMBL" id="MHSQ01000039">
    <property type="protein sequence ID" value="OHA45922.1"/>
    <property type="molecule type" value="Genomic_DNA"/>
</dbReference>
<accession>A0A1G2PE86</accession>
<protein>
    <submittedName>
        <fullName evidence="1">Uncharacterized protein</fullName>
    </submittedName>
</protein>
<comment type="caution">
    <text evidence="1">The sequence shown here is derived from an EMBL/GenBank/DDBJ whole genome shotgun (WGS) entry which is preliminary data.</text>
</comment>
<organism evidence="1 2">
    <name type="scientific">Candidatus Taylorbacteria bacterium RIFOXYD2_FULL_36_9</name>
    <dbReference type="NCBI Taxonomy" id="1802338"/>
    <lineage>
        <taxon>Bacteria</taxon>
        <taxon>Candidatus Tayloriibacteriota</taxon>
    </lineage>
</organism>
<name>A0A1G2PE86_9BACT</name>
<gene>
    <name evidence="1" type="ORF">A2541_02845</name>
</gene>
<proteinExistence type="predicted"/>
<reference evidence="1 2" key="1">
    <citation type="journal article" date="2016" name="Nat. Commun.">
        <title>Thousands of microbial genomes shed light on interconnected biogeochemical processes in an aquifer system.</title>
        <authorList>
            <person name="Anantharaman K."/>
            <person name="Brown C.T."/>
            <person name="Hug L.A."/>
            <person name="Sharon I."/>
            <person name="Castelle C.J."/>
            <person name="Probst A.J."/>
            <person name="Thomas B.C."/>
            <person name="Singh A."/>
            <person name="Wilkins M.J."/>
            <person name="Karaoz U."/>
            <person name="Brodie E.L."/>
            <person name="Williams K.H."/>
            <person name="Hubbard S.S."/>
            <person name="Banfield J.F."/>
        </authorList>
    </citation>
    <scope>NUCLEOTIDE SEQUENCE [LARGE SCALE GENOMIC DNA]</scope>
</reference>